<keyword evidence="1" id="KW-1133">Transmembrane helix</keyword>
<protein>
    <recommendedName>
        <fullName evidence="4">DUF4129 domain-containing protein</fullName>
    </recommendedName>
</protein>
<feature type="transmembrane region" description="Helical" evidence="1">
    <location>
        <begin position="112"/>
        <end position="136"/>
    </location>
</feature>
<dbReference type="RefSeq" id="WP_381442830.1">
    <property type="nucleotide sequence ID" value="NZ_JBHSNP010000010.1"/>
</dbReference>
<keyword evidence="3" id="KW-1185">Reference proteome</keyword>
<feature type="transmembrane region" description="Helical" evidence="1">
    <location>
        <begin position="40"/>
        <end position="61"/>
    </location>
</feature>
<comment type="caution">
    <text evidence="2">The sequence shown here is derived from an EMBL/GenBank/DDBJ whole genome shotgun (WGS) entry which is preliminary data.</text>
</comment>
<keyword evidence="1" id="KW-0812">Transmembrane</keyword>
<reference evidence="3" key="1">
    <citation type="journal article" date="2019" name="Int. J. Syst. Evol. Microbiol.">
        <title>The Global Catalogue of Microorganisms (GCM) 10K type strain sequencing project: providing services to taxonomists for standard genome sequencing and annotation.</title>
        <authorList>
            <consortium name="The Broad Institute Genomics Platform"/>
            <consortium name="The Broad Institute Genome Sequencing Center for Infectious Disease"/>
            <person name="Wu L."/>
            <person name="Ma J."/>
        </authorList>
    </citation>
    <scope>NUCLEOTIDE SEQUENCE [LARGE SCALE GENOMIC DNA]</scope>
    <source>
        <strain evidence="3">KACC 11299</strain>
    </source>
</reference>
<feature type="transmembrane region" description="Helical" evidence="1">
    <location>
        <begin position="15"/>
        <end position="34"/>
    </location>
</feature>
<feature type="transmembrane region" description="Helical" evidence="1">
    <location>
        <begin position="148"/>
        <end position="165"/>
    </location>
</feature>
<feature type="transmembrane region" description="Helical" evidence="1">
    <location>
        <begin position="271"/>
        <end position="290"/>
    </location>
</feature>
<gene>
    <name evidence="2" type="ORF">ACFPTP_05490</name>
</gene>
<evidence type="ECO:0000313" key="3">
    <source>
        <dbReference type="Proteomes" id="UP001596071"/>
    </source>
</evidence>
<evidence type="ECO:0000313" key="2">
    <source>
        <dbReference type="EMBL" id="MFC5602665.1"/>
    </source>
</evidence>
<organism evidence="2 3">
    <name type="scientific">Sporosarcina koreensis</name>
    <dbReference type="NCBI Taxonomy" id="334735"/>
    <lineage>
        <taxon>Bacteria</taxon>
        <taxon>Bacillati</taxon>
        <taxon>Bacillota</taxon>
        <taxon>Bacilli</taxon>
        <taxon>Bacillales</taxon>
        <taxon>Caryophanaceae</taxon>
        <taxon>Sporosarcina</taxon>
    </lineage>
</organism>
<dbReference type="EMBL" id="JBHSNP010000010">
    <property type="protein sequence ID" value="MFC5602665.1"/>
    <property type="molecule type" value="Genomic_DNA"/>
</dbReference>
<evidence type="ECO:0008006" key="4">
    <source>
        <dbReference type="Google" id="ProtNLM"/>
    </source>
</evidence>
<proteinExistence type="predicted"/>
<feature type="transmembrane region" description="Helical" evidence="1">
    <location>
        <begin position="211"/>
        <end position="230"/>
    </location>
</feature>
<feature type="transmembrane region" description="Helical" evidence="1">
    <location>
        <begin position="185"/>
        <end position="204"/>
    </location>
</feature>
<dbReference type="Proteomes" id="UP001596071">
    <property type="component" value="Unassembled WGS sequence"/>
</dbReference>
<name>A0ABW0TW03_9BACL</name>
<keyword evidence="1" id="KW-0472">Membrane</keyword>
<feature type="transmembrane region" description="Helical" evidence="1">
    <location>
        <begin position="73"/>
        <end position="100"/>
    </location>
</feature>
<accession>A0ABW0TW03</accession>
<sequence length="406" mass="47646">MGQERFEYERNRFNLSERLVAELFLLSYIFIFFLGERGSAIPYIWLLISIAAGIAAYFIFYSRAYSLGPGMGLALGVTVPLFLIGAPLMNILLFFVYIHWRIQANFSGSRIYGWPFITLVNPFAFFLTFFMARLIFANDRPEELMHQQLMIFLLTSFLFYFIRMITITINSRQLGNFKVREAGKVFIIIMGLGASVFFIVLTWLKPVRSLIIETMGYLFGGLFMLFLKGLDPLMEFIRKSTEKTGEENAGESGFRFFDFEERAATSSLFEYASIVFVTAVLIIIAVVLILKKKNERYNDRQHTYFFSFKGKRERKTEQRKMLYDYSTARDEVRKSFERFEEAARESKLNRSHEETIKEWFLRMGWEKHEHILAIYNAVRYGSHIPSESEQNTFFIGLENIKKDFLK</sequence>
<evidence type="ECO:0000256" key="1">
    <source>
        <dbReference type="SAM" id="Phobius"/>
    </source>
</evidence>